<dbReference type="Proteomes" id="UP000005240">
    <property type="component" value="Unassembled WGS sequence"/>
</dbReference>
<evidence type="ECO:0000256" key="1">
    <source>
        <dbReference type="SAM" id="MobiDB-lite"/>
    </source>
</evidence>
<evidence type="ECO:0000313" key="4">
    <source>
        <dbReference type="Proteomes" id="UP000005240"/>
    </source>
</evidence>
<dbReference type="EMBL" id="ADAS02013774">
    <property type="protein sequence ID" value="OAV84718.1"/>
    <property type="molecule type" value="Genomic_DNA"/>
</dbReference>
<name>A0A180FWZ9_PUCT1</name>
<keyword evidence="4" id="KW-1185">Reference proteome</keyword>
<gene>
    <name evidence="2" type="ORF">PTTG_31116</name>
</gene>
<feature type="non-terminal residue" evidence="2">
    <location>
        <position position="1"/>
    </location>
</feature>
<proteinExistence type="predicted"/>
<feature type="region of interest" description="Disordered" evidence="1">
    <location>
        <begin position="28"/>
        <end position="47"/>
    </location>
</feature>
<reference evidence="3" key="4">
    <citation type="submission" date="2025-05" db="UniProtKB">
        <authorList>
            <consortium name="EnsemblFungi"/>
        </authorList>
    </citation>
    <scope>IDENTIFICATION</scope>
    <source>
        <strain evidence="3">isolate 1-1 / race 1 (BBBD)</strain>
    </source>
</reference>
<sequence length="129" mass="14316">AEIFSAARLGIHRLISSRVAIKHILKSSSPAHPQNKPPQPSTQSQCHSALFGHCQKHSIWLIPKLFDYLVEKTRFSEFEADHLSTGCWTGFSTRGATLQRPPPPIATTNVRTRSKIVCLSVSKASQKMP</sequence>
<dbReference type="AlphaFoldDB" id="A0A180FWZ9"/>
<reference evidence="3 4" key="3">
    <citation type="journal article" date="2017" name="G3 (Bethesda)">
        <title>Comparative analysis highlights variable genome content of wheat rusts and divergence of the mating loci.</title>
        <authorList>
            <person name="Cuomo C.A."/>
            <person name="Bakkeren G."/>
            <person name="Khalil H.B."/>
            <person name="Panwar V."/>
            <person name="Joly D."/>
            <person name="Linning R."/>
            <person name="Sakthikumar S."/>
            <person name="Song X."/>
            <person name="Adiconis X."/>
            <person name="Fan L."/>
            <person name="Goldberg J.M."/>
            <person name="Levin J.Z."/>
            <person name="Young S."/>
            <person name="Zeng Q."/>
            <person name="Anikster Y."/>
            <person name="Bruce M."/>
            <person name="Wang M."/>
            <person name="Yin C."/>
            <person name="McCallum B."/>
            <person name="Szabo L.J."/>
            <person name="Hulbert S."/>
            <person name="Chen X."/>
            <person name="Fellers J.P."/>
        </authorList>
    </citation>
    <scope>NUCLEOTIDE SEQUENCE</scope>
    <source>
        <strain evidence="4">Isolate 1-1 / race 1 (BBBD)</strain>
        <strain evidence="3">isolate 1-1 / race 1 (BBBD)</strain>
    </source>
</reference>
<feature type="non-terminal residue" evidence="2">
    <location>
        <position position="129"/>
    </location>
</feature>
<reference evidence="2" key="1">
    <citation type="submission" date="2009-11" db="EMBL/GenBank/DDBJ databases">
        <authorList>
            <consortium name="The Broad Institute Genome Sequencing Platform"/>
            <person name="Ward D."/>
            <person name="Feldgarden M."/>
            <person name="Earl A."/>
            <person name="Young S.K."/>
            <person name="Zeng Q."/>
            <person name="Koehrsen M."/>
            <person name="Alvarado L."/>
            <person name="Berlin A."/>
            <person name="Bochicchio J."/>
            <person name="Borenstein D."/>
            <person name="Chapman S.B."/>
            <person name="Chen Z."/>
            <person name="Engels R."/>
            <person name="Freedman E."/>
            <person name="Gellesch M."/>
            <person name="Goldberg J."/>
            <person name="Griggs A."/>
            <person name="Gujja S."/>
            <person name="Heilman E."/>
            <person name="Heiman D."/>
            <person name="Hepburn T."/>
            <person name="Howarth C."/>
            <person name="Jen D."/>
            <person name="Larson L."/>
            <person name="Lewis B."/>
            <person name="Mehta T."/>
            <person name="Park D."/>
            <person name="Pearson M."/>
            <person name="Roberts A."/>
            <person name="Saif S."/>
            <person name="Shea T."/>
            <person name="Shenoy N."/>
            <person name="Sisk P."/>
            <person name="Stolte C."/>
            <person name="Sykes S."/>
            <person name="Thomson T."/>
            <person name="Walk T."/>
            <person name="White J."/>
            <person name="Yandava C."/>
            <person name="Izard J."/>
            <person name="Baranova O.V."/>
            <person name="Blanton J.M."/>
            <person name="Tanner A.C."/>
            <person name="Dewhirst F.E."/>
            <person name="Haas B."/>
            <person name="Nusbaum C."/>
            <person name="Birren B."/>
        </authorList>
    </citation>
    <scope>NUCLEOTIDE SEQUENCE [LARGE SCALE GENOMIC DNA]</scope>
    <source>
        <strain evidence="2">1-1 BBBD Race 1</strain>
    </source>
</reference>
<dbReference type="EnsemblFungi" id="PTTG_31116-t43_1">
    <property type="protein sequence ID" value="PTTG_31116-t43_1-p1"/>
    <property type="gene ID" value="PTTG_31116"/>
</dbReference>
<accession>A0A180FWZ9</accession>
<reference evidence="2" key="2">
    <citation type="submission" date="2016-05" db="EMBL/GenBank/DDBJ databases">
        <title>Comparative analysis highlights variable genome content of wheat rusts and divergence of the mating loci.</title>
        <authorList>
            <person name="Cuomo C.A."/>
            <person name="Bakkeren G."/>
            <person name="Szabo L."/>
            <person name="Khalil H."/>
            <person name="Joly D."/>
            <person name="Goldberg J."/>
            <person name="Young S."/>
            <person name="Zeng Q."/>
            <person name="Fellers J."/>
        </authorList>
    </citation>
    <scope>NUCLEOTIDE SEQUENCE [LARGE SCALE GENOMIC DNA]</scope>
    <source>
        <strain evidence="2">1-1 BBBD Race 1</strain>
    </source>
</reference>
<organism evidence="2">
    <name type="scientific">Puccinia triticina (isolate 1-1 / race 1 (BBBD))</name>
    <name type="common">Brown leaf rust fungus</name>
    <dbReference type="NCBI Taxonomy" id="630390"/>
    <lineage>
        <taxon>Eukaryota</taxon>
        <taxon>Fungi</taxon>
        <taxon>Dikarya</taxon>
        <taxon>Basidiomycota</taxon>
        <taxon>Pucciniomycotina</taxon>
        <taxon>Pucciniomycetes</taxon>
        <taxon>Pucciniales</taxon>
        <taxon>Pucciniaceae</taxon>
        <taxon>Puccinia</taxon>
    </lineage>
</organism>
<dbReference type="STRING" id="630390.A0A180FWZ9"/>
<evidence type="ECO:0000313" key="2">
    <source>
        <dbReference type="EMBL" id="OAV84718.1"/>
    </source>
</evidence>
<protein>
    <submittedName>
        <fullName evidence="2 3">Uncharacterized protein</fullName>
    </submittedName>
</protein>
<dbReference type="VEuPathDB" id="FungiDB:PTTG_31116"/>
<evidence type="ECO:0000313" key="3">
    <source>
        <dbReference type="EnsemblFungi" id="PTTG_31116-t43_1-p1"/>
    </source>
</evidence>